<evidence type="ECO:0000313" key="2">
    <source>
        <dbReference type="Proteomes" id="UP000289703"/>
    </source>
</evidence>
<dbReference type="RefSeq" id="WP_129254437.1">
    <property type="nucleotide sequence ID" value="NZ_SAXA01000007.1"/>
</dbReference>
<dbReference type="PIRSF" id="PIRSF008502">
    <property type="entry name" value="UCP008502"/>
    <property type="match status" value="1"/>
</dbReference>
<dbReference type="EMBL" id="SAXA01000007">
    <property type="protein sequence ID" value="RXQ94510.1"/>
    <property type="molecule type" value="Genomic_DNA"/>
</dbReference>
<sequence>MTKYIALLRGINVGGKRKVLMADLSLIFSKLGFSNCITYIQSGNIIFDTDGQKNNSQLAETIQKAILDHYQFEVPVMVRKLNEWTQTIKENPFFNDSSISIDQLHLTLLDKSPEEELISKLRTMDLGDDEFVVIGQDVFICCKGKYSQSKLTNTLFEKKLDCQATTRNWKTVLKLSELGTE</sequence>
<accession>A0A4Q1JLF9</accession>
<dbReference type="InterPro" id="IPR012545">
    <property type="entry name" value="DUF1697"/>
</dbReference>
<name>A0A4Q1JLF9_9BACT</name>
<protein>
    <submittedName>
        <fullName evidence="1">DUF1697 domain-containing protein</fullName>
    </submittedName>
</protein>
<reference evidence="1 2" key="1">
    <citation type="submission" date="2019-01" db="EMBL/GenBank/DDBJ databases">
        <title>Ancylomarina salipaludis sp. nov., isolated from a salt marsh.</title>
        <authorList>
            <person name="Yoon J.-H."/>
        </authorList>
    </citation>
    <scope>NUCLEOTIDE SEQUENCE [LARGE SCALE GENOMIC DNA]</scope>
    <source>
        <strain evidence="1 2">SHSM-M15</strain>
    </source>
</reference>
<dbReference type="Gene3D" id="3.30.70.1280">
    <property type="entry name" value="SP0830-like domains"/>
    <property type="match status" value="1"/>
</dbReference>
<dbReference type="PANTHER" id="PTHR36439:SF1">
    <property type="entry name" value="DUF1697 DOMAIN-CONTAINING PROTEIN"/>
    <property type="match status" value="1"/>
</dbReference>
<proteinExistence type="predicted"/>
<dbReference type="Pfam" id="PF08002">
    <property type="entry name" value="DUF1697"/>
    <property type="match status" value="1"/>
</dbReference>
<dbReference type="Proteomes" id="UP000289703">
    <property type="component" value="Unassembled WGS sequence"/>
</dbReference>
<dbReference type="AlphaFoldDB" id="A0A4Q1JLF9"/>
<dbReference type="OrthoDB" id="9806494at2"/>
<comment type="caution">
    <text evidence="1">The sequence shown here is derived from an EMBL/GenBank/DDBJ whole genome shotgun (WGS) entry which is preliminary data.</text>
</comment>
<gene>
    <name evidence="1" type="ORF">EO244_09520</name>
</gene>
<dbReference type="SUPFAM" id="SSF160379">
    <property type="entry name" value="SP0830-like"/>
    <property type="match status" value="1"/>
</dbReference>
<evidence type="ECO:0000313" key="1">
    <source>
        <dbReference type="EMBL" id="RXQ94510.1"/>
    </source>
</evidence>
<organism evidence="1 2">
    <name type="scientific">Ancylomarina salipaludis</name>
    <dbReference type="NCBI Taxonomy" id="2501299"/>
    <lineage>
        <taxon>Bacteria</taxon>
        <taxon>Pseudomonadati</taxon>
        <taxon>Bacteroidota</taxon>
        <taxon>Bacteroidia</taxon>
        <taxon>Marinilabiliales</taxon>
        <taxon>Marinifilaceae</taxon>
        <taxon>Ancylomarina</taxon>
    </lineage>
</organism>
<dbReference type="Gene3D" id="3.30.70.1260">
    <property type="entry name" value="bacterial protein sp0830 like"/>
    <property type="match status" value="1"/>
</dbReference>
<dbReference type="PANTHER" id="PTHR36439">
    <property type="entry name" value="BLL4334 PROTEIN"/>
    <property type="match status" value="1"/>
</dbReference>
<keyword evidence="2" id="KW-1185">Reference proteome</keyword>